<dbReference type="Proteomes" id="UP000199387">
    <property type="component" value="Unassembled WGS sequence"/>
</dbReference>
<name>A0A1G6J772_9BACL</name>
<dbReference type="AlphaFoldDB" id="A0A1G6J772"/>
<gene>
    <name evidence="3" type="ORF">SAMN04488112_103215</name>
</gene>
<dbReference type="EMBL" id="FMZA01000003">
    <property type="protein sequence ID" value="SDC14638.1"/>
    <property type="molecule type" value="Genomic_DNA"/>
</dbReference>
<keyword evidence="4" id="KW-1185">Reference proteome</keyword>
<reference evidence="3 4" key="1">
    <citation type="submission" date="2016-10" db="EMBL/GenBank/DDBJ databases">
        <authorList>
            <person name="de Groot N.N."/>
        </authorList>
    </citation>
    <scope>NUCLEOTIDE SEQUENCE [LARGE SCALE GENOMIC DNA]</scope>
    <source>
        <strain evidence="3 4">DSM 45514</strain>
    </source>
</reference>
<keyword evidence="1" id="KW-1133">Transmembrane helix</keyword>
<proteinExistence type="predicted"/>
<dbReference type="InterPro" id="IPR025403">
    <property type="entry name" value="TgpA-like_C"/>
</dbReference>
<evidence type="ECO:0000313" key="4">
    <source>
        <dbReference type="Proteomes" id="UP000199387"/>
    </source>
</evidence>
<keyword evidence="1" id="KW-0812">Transmembrane</keyword>
<dbReference type="RefSeq" id="WP_091566702.1">
    <property type="nucleotide sequence ID" value="NZ_FMZA01000003.1"/>
</dbReference>
<feature type="transmembrane region" description="Helical" evidence="1">
    <location>
        <begin position="61"/>
        <end position="81"/>
    </location>
</feature>
<sequence length="207" mass="24592">MARDYQEANRQLSEILKEEERSGENLLLKIKQGLYNGWIDWNHRFQEWLEQLLGVEVDTRLGWLLPVLLAALLLLAAVWIFRKTTYSGKVQKDQQHDVPSVEDEAFRWWLMAEARAKRKEYREGIRYLFRSVLASLEKQQILVRGDYKTNHEYRREVEQNRSDLLPAFTELVHQFDRIWYGRVPAAEQEYEVFRSLSAPLAKKGGPR</sequence>
<dbReference type="Pfam" id="PF13559">
    <property type="entry name" value="DUF4129"/>
    <property type="match status" value="1"/>
</dbReference>
<organism evidence="3 4">
    <name type="scientific">Melghirimyces thermohalophilus</name>
    <dbReference type="NCBI Taxonomy" id="1236220"/>
    <lineage>
        <taxon>Bacteria</taxon>
        <taxon>Bacillati</taxon>
        <taxon>Bacillota</taxon>
        <taxon>Bacilli</taxon>
        <taxon>Bacillales</taxon>
        <taxon>Thermoactinomycetaceae</taxon>
        <taxon>Melghirimyces</taxon>
    </lineage>
</organism>
<accession>A0A1G6J772</accession>
<dbReference type="STRING" id="1236220.SAMN04488112_103215"/>
<evidence type="ECO:0000259" key="2">
    <source>
        <dbReference type="Pfam" id="PF13559"/>
    </source>
</evidence>
<evidence type="ECO:0000313" key="3">
    <source>
        <dbReference type="EMBL" id="SDC14638.1"/>
    </source>
</evidence>
<evidence type="ECO:0000256" key="1">
    <source>
        <dbReference type="SAM" id="Phobius"/>
    </source>
</evidence>
<protein>
    <recommendedName>
        <fullName evidence="2">Protein-glutamine gamma-glutamyltransferase-like C-terminal domain-containing protein</fullName>
    </recommendedName>
</protein>
<keyword evidence="1" id="KW-0472">Membrane</keyword>
<feature type="domain" description="Protein-glutamine gamma-glutamyltransferase-like C-terminal" evidence="2">
    <location>
        <begin position="128"/>
        <end position="195"/>
    </location>
</feature>